<keyword evidence="1" id="KW-0812">Transmembrane</keyword>
<dbReference type="RefSeq" id="WP_092431343.1">
    <property type="nucleotide sequence ID" value="NZ_FNCL01000030.1"/>
</dbReference>
<evidence type="ECO:0000313" key="2">
    <source>
        <dbReference type="EMBL" id="SFT26729.1"/>
    </source>
</evidence>
<organism evidence="2 3">
    <name type="scientific">Alloyangia pacifica</name>
    <dbReference type="NCBI Taxonomy" id="311180"/>
    <lineage>
        <taxon>Bacteria</taxon>
        <taxon>Pseudomonadati</taxon>
        <taxon>Pseudomonadota</taxon>
        <taxon>Alphaproteobacteria</taxon>
        <taxon>Rhodobacterales</taxon>
        <taxon>Roseobacteraceae</taxon>
        <taxon>Alloyangia</taxon>
    </lineage>
</organism>
<keyword evidence="1" id="KW-1133">Transmembrane helix</keyword>
<accession>A0A1I6WL68</accession>
<protein>
    <submittedName>
        <fullName evidence="2">Uncharacterized protein</fullName>
    </submittedName>
</protein>
<feature type="transmembrane region" description="Helical" evidence="1">
    <location>
        <begin position="188"/>
        <end position="213"/>
    </location>
</feature>
<sequence>MTGKAPYAALYLPEAATPDLVQLLKTAGKTLLALDNSSGRPLLVSRRRLALMGDRLGLCLTHFDGKRGTPRIVLRVLSREGGVARGPNAIALLLEAVRRLSPLCAATEIEWLSPRTRLAPETLPDQLNRAPRKRLAPIDIVAEELLADGIRQAMTATLIPPSETPGWGRAGLPAVIPQTDPAKTRLTLAAWAMTGLMAMLSFPVALVVAAFGLRRGMDFRRVTQALCLTVLGVSLSDAGLLTLPH</sequence>
<keyword evidence="3" id="KW-1185">Reference proteome</keyword>
<proteinExistence type="predicted"/>
<dbReference type="OrthoDB" id="7831789at2"/>
<dbReference type="AlphaFoldDB" id="A0A1I6WL68"/>
<gene>
    <name evidence="2" type="ORF">SAMN04488050_12612</name>
</gene>
<dbReference type="Proteomes" id="UP000199392">
    <property type="component" value="Unassembled WGS sequence"/>
</dbReference>
<keyword evidence="1" id="KW-0472">Membrane</keyword>
<dbReference type="EMBL" id="FOZW01000026">
    <property type="protein sequence ID" value="SFT26729.1"/>
    <property type="molecule type" value="Genomic_DNA"/>
</dbReference>
<reference evidence="3" key="1">
    <citation type="submission" date="2016-10" db="EMBL/GenBank/DDBJ databases">
        <authorList>
            <person name="Varghese N."/>
            <person name="Submissions S."/>
        </authorList>
    </citation>
    <scope>NUCLEOTIDE SEQUENCE [LARGE SCALE GENOMIC DNA]</scope>
    <source>
        <strain evidence="3">DSM 26894</strain>
    </source>
</reference>
<name>A0A1I6WL68_9RHOB</name>
<evidence type="ECO:0000313" key="3">
    <source>
        <dbReference type="Proteomes" id="UP000199392"/>
    </source>
</evidence>
<evidence type="ECO:0000256" key="1">
    <source>
        <dbReference type="SAM" id="Phobius"/>
    </source>
</evidence>